<keyword evidence="2 5" id="KW-0328">Glycosyltransferase</keyword>
<evidence type="ECO:0000256" key="1">
    <source>
        <dbReference type="ARBA" id="ARBA00006739"/>
    </source>
</evidence>
<dbReference type="PANTHER" id="PTHR43685">
    <property type="entry name" value="GLYCOSYLTRANSFERASE"/>
    <property type="match status" value="1"/>
</dbReference>
<proteinExistence type="inferred from homology"/>
<keyword evidence="3 6" id="KW-0808">Transferase</keyword>
<dbReference type="AlphaFoldDB" id="A0A412WRZ4"/>
<evidence type="ECO:0000256" key="2">
    <source>
        <dbReference type="ARBA" id="ARBA00022676"/>
    </source>
</evidence>
<dbReference type="InterPro" id="IPR029044">
    <property type="entry name" value="Nucleotide-diphossugar_trans"/>
</dbReference>
<dbReference type="RefSeq" id="WP_113028439.1">
    <property type="nucleotide sequence ID" value="NZ_JADMYR010000054.1"/>
</dbReference>
<dbReference type="GO" id="GO:0016757">
    <property type="term" value="F:glycosyltransferase activity"/>
    <property type="evidence" value="ECO:0007669"/>
    <property type="project" value="UniProtKB-KW"/>
</dbReference>
<evidence type="ECO:0000313" key="7">
    <source>
        <dbReference type="Proteomes" id="UP000283426"/>
    </source>
</evidence>
<evidence type="ECO:0000313" key="6">
    <source>
        <dbReference type="EMBL" id="RGV29941.1"/>
    </source>
</evidence>
<protein>
    <submittedName>
        <fullName evidence="6">Glycosyltransferase</fullName>
        <ecNumber evidence="5">2.4.-.-</ecNumber>
    </submittedName>
</protein>
<sequence length="274" mass="32475">MSSFSVLMSVYYKEQALYLKEALDSIWLNQILKPDQIVLVEDGPLTPELYEVIDEFQKEVGNVLTLVKNETNQGLAKALNKGIGFIRTDLIARMDSDDISDKRRFVYEIEYMDKHPDVMILGGSIQEMDENKNFLSQRHYPKMYEEVRKYIWRGSPVAHPTTVMRKCIFQSLSYNEKVGQNEDLALWFNALEKGIKIENIEEVVYYFRMSSGCYKRRSKKKAWKEFEIFIKGLWNLYGFSFKYIYPCARLVFRLCPYSMVKYFYGSKMRRKLLE</sequence>
<evidence type="ECO:0000259" key="4">
    <source>
        <dbReference type="Pfam" id="PF00535"/>
    </source>
</evidence>
<reference evidence="5" key="2">
    <citation type="submission" date="2022-01" db="EMBL/GenBank/DDBJ databases">
        <title>Collection of gut derived symbiotic bacterial strains cultured from healthy donors.</title>
        <authorList>
            <person name="Lin H."/>
            <person name="Kohout C."/>
            <person name="Waligurski E."/>
            <person name="Pamer E.G."/>
        </authorList>
    </citation>
    <scope>NUCLEOTIDE SEQUENCE</scope>
    <source>
        <strain evidence="5">DFI.1.149</strain>
    </source>
</reference>
<dbReference type="InterPro" id="IPR050834">
    <property type="entry name" value="Glycosyltransf_2"/>
</dbReference>
<evidence type="ECO:0000256" key="3">
    <source>
        <dbReference type="ARBA" id="ARBA00022679"/>
    </source>
</evidence>
<dbReference type="Proteomes" id="UP000283426">
    <property type="component" value="Unassembled WGS sequence"/>
</dbReference>
<comment type="similarity">
    <text evidence="1">Belongs to the glycosyltransferase 2 family.</text>
</comment>
<dbReference type="SUPFAM" id="SSF53448">
    <property type="entry name" value="Nucleotide-diphospho-sugar transferases"/>
    <property type="match status" value="1"/>
</dbReference>
<dbReference type="Gene3D" id="3.90.550.10">
    <property type="entry name" value="Spore Coat Polysaccharide Biosynthesis Protein SpsA, Chain A"/>
    <property type="match status" value="1"/>
</dbReference>
<gene>
    <name evidence="6" type="ORF">DWW24_03500</name>
    <name evidence="5" type="ORF">L0P03_19655</name>
</gene>
<dbReference type="PANTHER" id="PTHR43685:SF5">
    <property type="entry name" value="GLYCOSYLTRANSFERASE EPSE-RELATED"/>
    <property type="match status" value="1"/>
</dbReference>
<dbReference type="Pfam" id="PF00535">
    <property type="entry name" value="Glycos_transf_2"/>
    <property type="match status" value="1"/>
</dbReference>
<comment type="caution">
    <text evidence="6">The sequence shown here is derived from an EMBL/GenBank/DDBJ whole genome shotgun (WGS) entry which is preliminary data.</text>
</comment>
<reference evidence="6 7" key="1">
    <citation type="submission" date="2018-08" db="EMBL/GenBank/DDBJ databases">
        <title>A genome reference for cultivated species of the human gut microbiota.</title>
        <authorList>
            <person name="Zou Y."/>
            <person name="Xue W."/>
            <person name="Luo G."/>
        </authorList>
    </citation>
    <scope>NUCLEOTIDE SEQUENCE [LARGE SCALE GENOMIC DNA]</scope>
    <source>
        <strain evidence="6 7">AF14-6AC</strain>
    </source>
</reference>
<organism evidence="6 7">
    <name type="scientific">Odoribacter splanchnicus</name>
    <dbReference type="NCBI Taxonomy" id="28118"/>
    <lineage>
        <taxon>Bacteria</taxon>
        <taxon>Pseudomonadati</taxon>
        <taxon>Bacteroidota</taxon>
        <taxon>Bacteroidia</taxon>
        <taxon>Bacteroidales</taxon>
        <taxon>Odoribacteraceae</taxon>
        <taxon>Odoribacter</taxon>
    </lineage>
</organism>
<evidence type="ECO:0000313" key="5">
    <source>
        <dbReference type="EMBL" id="MCG4962036.1"/>
    </source>
</evidence>
<dbReference type="InterPro" id="IPR001173">
    <property type="entry name" value="Glyco_trans_2-like"/>
</dbReference>
<dbReference type="EC" id="2.4.-.-" evidence="5"/>
<dbReference type="Proteomes" id="UP001199750">
    <property type="component" value="Unassembled WGS sequence"/>
</dbReference>
<dbReference type="EMBL" id="QRYW01000005">
    <property type="protein sequence ID" value="RGV29941.1"/>
    <property type="molecule type" value="Genomic_DNA"/>
</dbReference>
<name>A0A412WRZ4_9BACT</name>
<feature type="domain" description="Glycosyltransferase 2-like" evidence="4">
    <location>
        <begin position="5"/>
        <end position="164"/>
    </location>
</feature>
<accession>A0A412WRZ4</accession>
<dbReference type="EMBL" id="JAKNDN010000054">
    <property type="protein sequence ID" value="MCG4962036.1"/>
    <property type="molecule type" value="Genomic_DNA"/>
</dbReference>